<dbReference type="CDD" id="cd03189">
    <property type="entry name" value="GST_C_GTT1_like"/>
    <property type="match status" value="1"/>
</dbReference>
<dbReference type="InterPro" id="IPR040079">
    <property type="entry name" value="Glutathione_S-Trfase"/>
</dbReference>
<sequence length="258" mass="29252">MADQQDVKITVHWLNNSRGQRIIWLLEELKLNYEIKTYKRDQNFRAPPELKKVHPLGKSPVVSIEAPGLGQPLVLAESGAIVEYLYEHFGREHIPQRYPESKEGNVGAETEAWIQYRYFMHYAESSLMPNLLVSLITGSIRTAPVPFFIKPIAKRIADTVDEKYTNPEIEMQLKYLEETLGKPPAGEFLCGATVTGADVMMIFVLEGAIQGKRLTEKTHPRLYKYVRHIQGLESYKKAGARVAEASGDEFVPFSESGR</sequence>
<dbReference type="InterPro" id="IPR004045">
    <property type="entry name" value="Glutathione_S-Trfase_N"/>
</dbReference>
<comment type="similarity">
    <text evidence="1">Belongs to the GST superfamily.</text>
</comment>
<dbReference type="GO" id="GO:0005737">
    <property type="term" value="C:cytoplasm"/>
    <property type="evidence" value="ECO:0007669"/>
    <property type="project" value="UniProtKB-ARBA"/>
</dbReference>
<evidence type="ECO:0000256" key="1">
    <source>
        <dbReference type="ARBA" id="ARBA00007409"/>
    </source>
</evidence>
<dbReference type="PANTHER" id="PTHR44051:SF9">
    <property type="entry name" value="GLUTATHIONE S-TRANSFERASE 1"/>
    <property type="match status" value="1"/>
</dbReference>
<dbReference type="GO" id="GO:0004602">
    <property type="term" value="F:glutathione peroxidase activity"/>
    <property type="evidence" value="ECO:0007669"/>
    <property type="project" value="UniProtKB-ARBA"/>
</dbReference>
<evidence type="ECO:0000256" key="4">
    <source>
        <dbReference type="ARBA" id="ARBA00047960"/>
    </source>
</evidence>
<evidence type="ECO:0000256" key="3">
    <source>
        <dbReference type="ARBA" id="ARBA00022679"/>
    </source>
</evidence>
<feature type="domain" description="GST C-terminal" evidence="6">
    <location>
        <begin position="109"/>
        <end position="253"/>
    </location>
</feature>
<evidence type="ECO:0000256" key="2">
    <source>
        <dbReference type="ARBA" id="ARBA00012452"/>
    </source>
</evidence>
<evidence type="ECO:0000313" key="8">
    <source>
        <dbReference type="Proteomes" id="UP000244855"/>
    </source>
</evidence>
<dbReference type="PROSITE" id="PS50405">
    <property type="entry name" value="GST_CTER"/>
    <property type="match status" value="1"/>
</dbReference>
<comment type="catalytic activity">
    <reaction evidence="4">
        <text>RX + glutathione = an S-substituted glutathione + a halide anion + H(+)</text>
        <dbReference type="Rhea" id="RHEA:16437"/>
        <dbReference type="ChEBI" id="CHEBI:15378"/>
        <dbReference type="ChEBI" id="CHEBI:16042"/>
        <dbReference type="ChEBI" id="CHEBI:17792"/>
        <dbReference type="ChEBI" id="CHEBI:57925"/>
        <dbReference type="ChEBI" id="CHEBI:90779"/>
        <dbReference type="EC" id="2.5.1.18"/>
    </reaction>
</comment>
<evidence type="ECO:0000259" key="6">
    <source>
        <dbReference type="PROSITE" id="PS50405"/>
    </source>
</evidence>
<dbReference type="SUPFAM" id="SSF52833">
    <property type="entry name" value="Thioredoxin-like"/>
    <property type="match status" value="1"/>
</dbReference>
<dbReference type="PANTHER" id="PTHR44051">
    <property type="entry name" value="GLUTATHIONE S-TRANSFERASE-RELATED"/>
    <property type="match status" value="1"/>
</dbReference>
<dbReference type="STRING" id="97972.A0A2V1DSF8"/>
<evidence type="ECO:0000259" key="5">
    <source>
        <dbReference type="PROSITE" id="PS50404"/>
    </source>
</evidence>
<evidence type="ECO:0000313" key="7">
    <source>
        <dbReference type="EMBL" id="PVI01228.1"/>
    </source>
</evidence>
<dbReference type="EMBL" id="KZ805361">
    <property type="protein sequence ID" value="PVI01228.1"/>
    <property type="molecule type" value="Genomic_DNA"/>
</dbReference>
<keyword evidence="3 7" id="KW-0808">Transferase</keyword>
<dbReference type="InterPro" id="IPR036249">
    <property type="entry name" value="Thioredoxin-like_sf"/>
</dbReference>
<dbReference type="EC" id="2.5.1.18" evidence="2"/>
<dbReference type="SFLD" id="SFLDS00019">
    <property type="entry name" value="Glutathione_Transferase_(cytos"/>
    <property type="match status" value="1"/>
</dbReference>
<dbReference type="InterPro" id="IPR010987">
    <property type="entry name" value="Glutathione-S-Trfase_C-like"/>
</dbReference>
<dbReference type="Gene3D" id="3.40.30.10">
    <property type="entry name" value="Glutaredoxin"/>
    <property type="match status" value="1"/>
</dbReference>
<protein>
    <recommendedName>
        <fullName evidence="2">glutathione transferase</fullName>
        <ecNumber evidence="2">2.5.1.18</ecNumber>
    </recommendedName>
</protein>
<dbReference type="PROSITE" id="PS50404">
    <property type="entry name" value="GST_NTER"/>
    <property type="match status" value="1"/>
</dbReference>
<proteinExistence type="inferred from homology"/>
<reference evidence="7 8" key="1">
    <citation type="journal article" date="2018" name="Sci. Rep.">
        <title>Comparative genomics provides insights into the lifestyle and reveals functional heterogeneity of dark septate endophytic fungi.</title>
        <authorList>
            <person name="Knapp D.G."/>
            <person name="Nemeth J.B."/>
            <person name="Barry K."/>
            <person name="Hainaut M."/>
            <person name="Henrissat B."/>
            <person name="Johnson J."/>
            <person name="Kuo A."/>
            <person name="Lim J.H.P."/>
            <person name="Lipzen A."/>
            <person name="Nolan M."/>
            <person name="Ohm R.A."/>
            <person name="Tamas L."/>
            <person name="Grigoriev I.V."/>
            <person name="Spatafora J.W."/>
            <person name="Nagy L.G."/>
            <person name="Kovacs G.M."/>
        </authorList>
    </citation>
    <scope>NUCLEOTIDE SEQUENCE [LARGE SCALE GENOMIC DNA]</scope>
    <source>
        <strain evidence="7 8">DSE2036</strain>
    </source>
</reference>
<dbReference type="InterPro" id="IPR036282">
    <property type="entry name" value="Glutathione-S-Trfase_C_sf"/>
</dbReference>
<name>A0A2V1DSF8_9PLEO</name>
<dbReference type="Pfam" id="PF14497">
    <property type="entry name" value="GST_C_3"/>
    <property type="match status" value="1"/>
</dbReference>
<keyword evidence="8" id="KW-1185">Reference proteome</keyword>
<dbReference type="Proteomes" id="UP000244855">
    <property type="component" value="Unassembled WGS sequence"/>
</dbReference>
<dbReference type="AlphaFoldDB" id="A0A2V1DSF8"/>
<gene>
    <name evidence="7" type="ORF">DM02DRAFT_363722</name>
</gene>
<dbReference type="SFLD" id="SFLDG00358">
    <property type="entry name" value="Main_(cytGST)"/>
    <property type="match status" value="1"/>
</dbReference>
<dbReference type="OrthoDB" id="2098326at2759"/>
<dbReference type="SUPFAM" id="SSF47616">
    <property type="entry name" value="GST C-terminal domain-like"/>
    <property type="match status" value="1"/>
</dbReference>
<dbReference type="FunFam" id="3.40.30.10:FF:000156">
    <property type="entry name" value="Glutathione S-transferase 1"/>
    <property type="match status" value="1"/>
</dbReference>
<dbReference type="GO" id="GO:0004364">
    <property type="term" value="F:glutathione transferase activity"/>
    <property type="evidence" value="ECO:0007669"/>
    <property type="project" value="UniProtKB-EC"/>
</dbReference>
<dbReference type="CDD" id="cd03046">
    <property type="entry name" value="GST_N_GTT1_like"/>
    <property type="match status" value="1"/>
</dbReference>
<accession>A0A2V1DSF8</accession>
<dbReference type="InterPro" id="IPR004046">
    <property type="entry name" value="GST_C"/>
</dbReference>
<dbReference type="Gene3D" id="1.20.1050.10">
    <property type="match status" value="1"/>
</dbReference>
<feature type="domain" description="GST N-terminal" evidence="5">
    <location>
        <begin position="6"/>
        <end position="93"/>
    </location>
</feature>
<dbReference type="Pfam" id="PF02798">
    <property type="entry name" value="GST_N"/>
    <property type="match status" value="1"/>
</dbReference>
<organism evidence="7 8">
    <name type="scientific">Periconia macrospinosa</name>
    <dbReference type="NCBI Taxonomy" id="97972"/>
    <lineage>
        <taxon>Eukaryota</taxon>
        <taxon>Fungi</taxon>
        <taxon>Dikarya</taxon>
        <taxon>Ascomycota</taxon>
        <taxon>Pezizomycotina</taxon>
        <taxon>Dothideomycetes</taxon>
        <taxon>Pleosporomycetidae</taxon>
        <taxon>Pleosporales</taxon>
        <taxon>Massarineae</taxon>
        <taxon>Periconiaceae</taxon>
        <taxon>Periconia</taxon>
    </lineage>
</organism>